<dbReference type="SUPFAM" id="SSF56563">
    <property type="entry name" value="Major capsid protein gp5"/>
    <property type="match status" value="1"/>
</dbReference>
<sequence length="388" mass="41407">MNTTIFERQAQAALEDRSRLIGELRTLESDPSVADAEKRDRVKRLDREIRGLEAEAREAVERGEREAEVRSLTQGDSVGFLTPGRTPDHDESRQWLTLVPSLSEYRAISGGVASEGGYTVPTEVSGKYIDALKAKSTFLRGLPEGSIIPFTSATFSVPQLISSTGADYAAEGQTIAEGQMVWGEVKFDAKKIGEIQWASSEVLEDSAVDQRRVIADNLLRDASLKFDSDAFTGATTNPMKGVLSQGVSTTLGAGKTAVTYDDLADAVARIEATNGTPSVVWASVDMAASLRKEKAAGSGVYQGGSPTDSPASTAWGLPILPSAFLPSKTVIVADASRIVVGVRRNATVRISEDARFDRDQVGFKLTMRMAGVSVAEASSVQIIKAANS</sequence>
<reference evidence="4 5" key="1">
    <citation type="submission" date="2022-10" db="EMBL/GenBank/DDBJ databases">
        <authorList>
            <person name="Xie J."/>
            <person name="Shen N."/>
        </authorList>
    </citation>
    <scope>NUCLEOTIDE SEQUENCE [LARGE SCALE GENOMIC DNA]</scope>
    <source>
        <strain evidence="4 5">DSM 41681</strain>
    </source>
</reference>
<evidence type="ECO:0000256" key="1">
    <source>
        <dbReference type="ARBA" id="ARBA00004328"/>
    </source>
</evidence>
<evidence type="ECO:0000259" key="3">
    <source>
        <dbReference type="Pfam" id="PF05065"/>
    </source>
</evidence>
<dbReference type="Gene3D" id="3.30.2400.10">
    <property type="entry name" value="Major capsid protein gp5"/>
    <property type="match status" value="1"/>
</dbReference>
<feature type="domain" description="Phage capsid-like C-terminal" evidence="3">
    <location>
        <begin position="116"/>
        <end position="376"/>
    </location>
</feature>
<dbReference type="EMBL" id="JAOZYB010000039">
    <property type="protein sequence ID" value="MEB3960170.1"/>
    <property type="molecule type" value="Genomic_DNA"/>
</dbReference>
<dbReference type="Gene3D" id="3.30.2320.10">
    <property type="entry name" value="hypothetical protein PF0899 domain"/>
    <property type="match status" value="1"/>
</dbReference>
<keyword evidence="2" id="KW-0175">Coiled coil</keyword>
<evidence type="ECO:0000256" key="2">
    <source>
        <dbReference type="SAM" id="Coils"/>
    </source>
</evidence>
<protein>
    <submittedName>
        <fullName evidence="4">Phage major capsid protein</fullName>
    </submittedName>
</protein>
<dbReference type="InterPro" id="IPR054612">
    <property type="entry name" value="Phage_capsid-like_C"/>
</dbReference>
<keyword evidence="5" id="KW-1185">Reference proteome</keyword>
<proteinExistence type="predicted"/>
<feature type="coiled-coil region" evidence="2">
    <location>
        <begin position="35"/>
        <end position="62"/>
    </location>
</feature>
<gene>
    <name evidence="4" type="ORF">OKJ48_07895</name>
</gene>
<dbReference type="Proteomes" id="UP001352223">
    <property type="component" value="Unassembled WGS sequence"/>
</dbReference>
<accession>A0ABU6C8I6</accession>
<name>A0ABU6C8I6_9ACTN</name>
<evidence type="ECO:0000313" key="4">
    <source>
        <dbReference type="EMBL" id="MEB3960170.1"/>
    </source>
</evidence>
<comment type="caution">
    <text evidence="4">The sequence shown here is derived from an EMBL/GenBank/DDBJ whole genome shotgun (WGS) entry which is preliminary data.</text>
</comment>
<dbReference type="Pfam" id="PF05065">
    <property type="entry name" value="Phage_capsid"/>
    <property type="match status" value="1"/>
</dbReference>
<dbReference type="InterPro" id="IPR024455">
    <property type="entry name" value="Phage_capsid"/>
</dbReference>
<comment type="subcellular location">
    <subcellularLocation>
        <location evidence="1">Virion</location>
    </subcellularLocation>
</comment>
<dbReference type="NCBIfam" id="TIGR01554">
    <property type="entry name" value="major_cap_HK97"/>
    <property type="match status" value="1"/>
</dbReference>
<dbReference type="RefSeq" id="WP_324767203.1">
    <property type="nucleotide sequence ID" value="NZ_BAAATS010000018.1"/>
</dbReference>
<organism evidence="4 5">
    <name type="scientific">Streptomyces kunmingensis</name>
    <dbReference type="NCBI Taxonomy" id="68225"/>
    <lineage>
        <taxon>Bacteria</taxon>
        <taxon>Bacillati</taxon>
        <taxon>Actinomycetota</taxon>
        <taxon>Actinomycetes</taxon>
        <taxon>Kitasatosporales</taxon>
        <taxon>Streptomycetaceae</taxon>
        <taxon>Streptomyces</taxon>
    </lineage>
</organism>
<evidence type="ECO:0000313" key="5">
    <source>
        <dbReference type="Proteomes" id="UP001352223"/>
    </source>
</evidence>